<evidence type="ECO:0000256" key="2">
    <source>
        <dbReference type="ARBA" id="ARBA00004496"/>
    </source>
</evidence>
<dbReference type="GO" id="GO:0005737">
    <property type="term" value="C:cytoplasm"/>
    <property type="evidence" value="ECO:0007669"/>
    <property type="project" value="UniProtKB-SubCell"/>
</dbReference>
<dbReference type="EMBL" id="CAXKWB010101096">
    <property type="protein sequence ID" value="CAL4225059.1"/>
    <property type="molecule type" value="Genomic_DNA"/>
</dbReference>
<dbReference type="GO" id="GO:0005634">
    <property type="term" value="C:nucleus"/>
    <property type="evidence" value="ECO:0007669"/>
    <property type="project" value="UniProtKB-SubCell"/>
</dbReference>
<dbReference type="AlphaFoldDB" id="A0AAV2SQZ8"/>
<evidence type="ECO:0000313" key="8">
    <source>
        <dbReference type="Proteomes" id="UP001497623"/>
    </source>
</evidence>
<dbReference type="InterPro" id="IPR002848">
    <property type="entry name" value="Translin_fam"/>
</dbReference>
<feature type="binding site" evidence="6">
    <location>
        <position position="118"/>
    </location>
    <ligand>
        <name>Mg(2+)</name>
        <dbReference type="ChEBI" id="CHEBI:18420"/>
    </ligand>
</feature>
<accession>A0AAV2SQZ8</accession>
<dbReference type="Pfam" id="PF01997">
    <property type="entry name" value="Translin"/>
    <property type="match status" value="1"/>
</dbReference>
<dbReference type="GO" id="GO:0043565">
    <property type="term" value="F:sequence-specific DNA binding"/>
    <property type="evidence" value="ECO:0007669"/>
    <property type="project" value="InterPro"/>
</dbReference>
<dbReference type="FunFam" id="1.20.58.200:FF:000001">
    <property type="entry name" value="Translin-associated factor X"/>
    <property type="match status" value="1"/>
</dbReference>
<dbReference type="PANTHER" id="PTHR10741">
    <property type="entry name" value="TRANSLIN AND TRANSLIN ASSOCIATED PROTEIN X"/>
    <property type="match status" value="1"/>
</dbReference>
<sequence>MADKKNQHIKGHVDTVNDTPLMMIFREYSKILDEKNDKYERIYKTSRDLTNRSKKTIFLLQRIPGLGEEKRCEILTQAGNELRDIEQTLLKHIAMELRDEETYQFVNAYSNGMQEYIEAVTLYNFISTEVLISHTDIQQKLVFGSDDKQQSDVVPLSVLVQPREYILGVADLSGELMRYCIKSVSTGDFEMCYKIGIVLKRMHEGFLSLGYIQSRDLYHKMLVFKTSLNKVEEACYSLQLRKNEIPPEMLGDIFTMIDLEERENSGYDCICHK</sequence>
<proteinExistence type="inferred from homology"/>
<reference evidence="7 8" key="1">
    <citation type="submission" date="2024-05" db="EMBL/GenBank/DDBJ databases">
        <authorList>
            <person name="Wallberg A."/>
        </authorList>
    </citation>
    <scope>NUCLEOTIDE SEQUENCE [LARGE SCALE GENOMIC DNA]</scope>
</reference>
<comment type="subcellular location">
    <subcellularLocation>
        <location evidence="2">Cytoplasm</location>
    </subcellularLocation>
    <subcellularLocation>
        <location evidence="1">Nucleus</location>
    </subcellularLocation>
</comment>
<dbReference type="GO" id="GO:0046872">
    <property type="term" value="F:metal ion binding"/>
    <property type="evidence" value="ECO:0007669"/>
    <property type="project" value="UniProtKB-KW"/>
</dbReference>
<keyword evidence="6" id="KW-0460">Magnesium</keyword>
<feature type="binding site" evidence="6">
    <location>
        <position position="175"/>
    </location>
    <ligand>
        <name>Mg(2+)</name>
        <dbReference type="ChEBI" id="CHEBI:18420"/>
    </ligand>
</feature>
<evidence type="ECO:0008006" key="9">
    <source>
        <dbReference type="Google" id="ProtNLM"/>
    </source>
</evidence>
<dbReference type="CDD" id="cd14820">
    <property type="entry name" value="TRAX"/>
    <property type="match status" value="1"/>
</dbReference>
<keyword evidence="6" id="KW-0479">Metal-binding</keyword>
<evidence type="ECO:0000313" key="7">
    <source>
        <dbReference type="EMBL" id="CAL4225059.1"/>
    </source>
</evidence>
<evidence type="ECO:0000256" key="4">
    <source>
        <dbReference type="ARBA" id="ARBA00022490"/>
    </source>
</evidence>
<comment type="caution">
    <text evidence="7">The sequence shown here is derived from an EMBL/GenBank/DDBJ whole genome shotgun (WGS) entry which is preliminary data.</text>
</comment>
<name>A0AAV2SQZ8_MEGNR</name>
<dbReference type="InterPro" id="IPR016069">
    <property type="entry name" value="Translin_C"/>
</dbReference>
<gene>
    <name evidence="7" type="ORF">MNOR_LOCUS39358</name>
</gene>
<keyword evidence="4" id="KW-0963">Cytoplasm</keyword>
<keyword evidence="5" id="KW-0539">Nucleus</keyword>
<comment type="similarity">
    <text evidence="3">Belongs to the translin family.</text>
</comment>
<protein>
    <recommendedName>
        <fullName evidence="9">Translin-associated protein X</fullName>
    </recommendedName>
</protein>
<evidence type="ECO:0000256" key="1">
    <source>
        <dbReference type="ARBA" id="ARBA00004123"/>
    </source>
</evidence>
<dbReference type="InterPro" id="IPR036081">
    <property type="entry name" value="Translin_sf"/>
</dbReference>
<evidence type="ECO:0000256" key="3">
    <source>
        <dbReference type="ARBA" id="ARBA00005902"/>
    </source>
</evidence>
<dbReference type="Gene3D" id="1.20.58.200">
    <property type="entry name" value="Translin, domain 2"/>
    <property type="match status" value="1"/>
</dbReference>
<dbReference type="SUPFAM" id="SSF74784">
    <property type="entry name" value="Translin"/>
    <property type="match status" value="1"/>
</dbReference>
<dbReference type="Proteomes" id="UP001497623">
    <property type="component" value="Unassembled WGS sequence"/>
</dbReference>
<dbReference type="Gene3D" id="1.20.58.190">
    <property type="entry name" value="Translin, domain 1"/>
    <property type="match status" value="1"/>
</dbReference>
<feature type="non-terminal residue" evidence="7">
    <location>
        <position position="273"/>
    </location>
</feature>
<organism evidence="7 8">
    <name type="scientific">Meganyctiphanes norvegica</name>
    <name type="common">Northern krill</name>
    <name type="synonym">Thysanopoda norvegica</name>
    <dbReference type="NCBI Taxonomy" id="48144"/>
    <lineage>
        <taxon>Eukaryota</taxon>
        <taxon>Metazoa</taxon>
        <taxon>Ecdysozoa</taxon>
        <taxon>Arthropoda</taxon>
        <taxon>Crustacea</taxon>
        <taxon>Multicrustacea</taxon>
        <taxon>Malacostraca</taxon>
        <taxon>Eumalacostraca</taxon>
        <taxon>Eucarida</taxon>
        <taxon>Euphausiacea</taxon>
        <taxon>Euphausiidae</taxon>
        <taxon>Meganyctiphanes</taxon>
    </lineage>
</organism>
<keyword evidence="8" id="KW-1185">Reference proteome</keyword>
<dbReference type="InterPro" id="IPR016068">
    <property type="entry name" value="Translin_N"/>
</dbReference>
<evidence type="ECO:0000256" key="6">
    <source>
        <dbReference type="PIRSR" id="PIRSR602848-1"/>
    </source>
</evidence>
<evidence type="ECO:0000256" key="5">
    <source>
        <dbReference type="ARBA" id="ARBA00023242"/>
    </source>
</evidence>